<dbReference type="AlphaFoldDB" id="A0A219B286"/>
<evidence type="ECO:0000313" key="9">
    <source>
        <dbReference type="Proteomes" id="UP000198462"/>
    </source>
</evidence>
<dbReference type="PANTHER" id="PTHR12318">
    <property type="entry name" value="TESTOSTERONE-REGULATED PROTEIN RP2"/>
    <property type="match status" value="1"/>
</dbReference>
<evidence type="ECO:0000256" key="5">
    <source>
        <dbReference type="ARBA" id="ARBA00022842"/>
    </source>
</evidence>
<dbReference type="PANTHER" id="PTHR12318:SF0">
    <property type="entry name" value="ACYL-COENZYME A DIPHOSPHATASE NUDT19"/>
    <property type="match status" value="1"/>
</dbReference>
<dbReference type="GO" id="GO:0016818">
    <property type="term" value="F:hydrolase activity, acting on acid anhydrides, in phosphorus-containing anhydrides"/>
    <property type="evidence" value="ECO:0007669"/>
    <property type="project" value="InterPro"/>
</dbReference>
<dbReference type="InterPro" id="IPR039121">
    <property type="entry name" value="NUDT19"/>
</dbReference>
<evidence type="ECO:0000259" key="7">
    <source>
        <dbReference type="PROSITE" id="PS51462"/>
    </source>
</evidence>
<dbReference type="RefSeq" id="WP_088711265.1">
    <property type="nucleotide sequence ID" value="NZ_NFZT01000001.1"/>
</dbReference>
<dbReference type="SUPFAM" id="SSF55811">
    <property type="entry name" value="Nudix"/>
    <property type="match status" value="1"/>
</dbReference>
<keyword evidence="3" id="KW-0479">Metal-binding</keyword>
<dbReference type="EMBL" id="NFZT01000001">
    <property type="protein sequence ID" value="OWV32472.1"/>
    <property type="molecule type" value="Genomic_DNA"/>
</dbReference>
<evidence type="ECO:0000256" key="2">
    <source>
        <dbReference type="ARBA" id="ARBA00001946"/>
    </source>
</evidence>
<dbReference type="PROSITE" id="PS51462">
    <property type="entry name" value="NUDIX"/>
    <property type="match status" value="1"/>
</dbReference>
<accession>A0A219B286</accession>
<name>A0A219B286_9SPHN</name>
<evidence type="ECO:0000256" key="4">
    <source>
        <dbReference type="ARBA" id="ARBA00022801"/>
    </source>
</evidence>
<organism evidence="8 9">
    <name type="scientific">Pacificimonas flava</name>
    <dbReference type="NCBI Taxonomy" id="1234595"/>
    <lineage>
        <taxon>Bacteria</taxon>
        <taxon>Pseudomonadati</taxon>
        <taxon>Pseudomonadota</taxon>
        <taxon>Alphaproteobacteria</taxon>
        <taxon>Sphingomonadales</taxon>
        <taxon>Sphingosinicellaceae</taxon>
        <taxon>Pacificimonas</taxon>
    </lineage>
</organism>
<dbReference type="GO" id="GO:0046872">
    <property type="term" value="F:metal ion binding"/>
    <property type="evidence" value="ECO:0007669"/>
    <property type="project" value="UniProtKB-KW"/>
</dbReference>
<comment type="cofactor">
    <cofactor evidence="2">
        <name>Mg(2+)</name>
        <dbReference type="ChEBI" id="CHEBI:18420"/>
    </cofactor>
</comment>
<keyword evidence="9" id="KW-1185">Reference proteome</keyword>
<dbReference type="Pfam" id="PF00293">
    <property type="entry name" value="NUDIX"/>
    <property type="match status" value="1"/>
</dbReference>
<dbReference type="Gene3D" id="3.90.79.10">
    <property type="entry name" value="Nucleoside Triphosphate Pyrophosphohydrolase"/>
    <property type="match status" value="1"/>
</dbReference>
<protein>
    <recommendedName>
        <fullName evidence="7">Nudix hydrolase domain-containing protein</fullName>
    </recommendedName>
</protein>
<comment type="caution">
    <text evidence="8">The sequence shown here is derived from an EMBL/GenBank/DDBJ whole genome shotgun (WGS) entry which is preliminary data.</text>
</comment>
<evidence type="ECO:0000313" key="8">
    <source>
        <dbReference type="EMBL" id="OWV32472.1"/>
    </source>
</evidence>
<evidence type="ECO:0000256" key="6">
    <source>
        <dbReference type="ARBA" id="ARBA00023211"/>
    </source>
</evidence>
<keyword evidence="5" id="KW-0460">Magnesium</keyword>
<comment type="cofactor">
    <cofactor evidence="1">
        <name>Mn(2+)</name>
        <dbReference type="ChEBI" id="CHEBI:29035"/>
    </cofactor>
</comment>
<keyword evidence="6" id="KW-0464">Manganese</keyword>
<feature type="domain" description="Nudix hydrolase" evidence="7">
    <location>
        <begin position="7"/>
        <end position="190"/>
    </location>
</feature>
<dbReference type="OrthoDB" id="7183442at2"/>
<keyword evidence="4" id="KW-0378">Hydrolase</keyword>
<reference evidence="9" key="1">
    <citation type="submission" date="2017-05" db="EMBL/GenBank/DDBJ databases">
        <authorList>
            <person name="Lin X."/>
        </authorList>
    </citation>
    <scope>NUCLEOTIDE SEQUENCE [LARGE SCALE GENOMIC DNA]</scope>
    <source>
        <strain evidence="9">JLT2012</strain>
    </source>
</reference>
<dbReference type="CDD" id="cd18870">
    <property type="entry name" value="NUDIX_AcylCoAdiphos_Nudt19"/>
    <property type="match status" value="1"/>
</dbReference>
<evidence type="ECO:0000256" key="3">
    <source>
        <dbReference type="ARBA" id="ARBA00022723"/>
    </source>
</evidence>
<gene>
    <name evidence="8" type="ORF">B5C34_02715</name>
</gene>
<evidence type="ECO:0000256" key="1">
    <source>
        <dbReference type="ARBA" id="ARBA00001936"/>
    </source>
</evidence>
<proteinExistence type="predicted"/>
<sequence>MPSEAVLPRLAATVLLIRDDPLQVLMVRRNGRGMFAHLLVFPGGLLEDEDSCDSWLEHCVNADAFSAEERAHRIAALRETWEEASVLIVDGAEGDFLGPPSSSTPAEFRHAVIASGGKLDLAALQLFGHWVTPEDAPKRYDTQFFIARAPDGQVAVCDGGETVALEWIEPHLALQRGREGKGGVMFPTRLNLLRLNETSCVDDAFAASETRPIVKVTPRVEQRGDGLVVCIPSDAGYSEWEEPAVKRD</sequence>
<dbReference type="InterPro" id="IPR015797">
    <property type="entry name" value="NUDIX_hydrolase-like_dom_sf"/>
</dbReference>
<dbReference type="InterPro" id="IPR000086">
    <property type="entry name" value="NUDIX_hydrolase_dom"/>
</dbReference>
<dbReference type="Proteomes" id="UP000198462">
    <property type="component" value="Unassembled WGS sequence"/>
</dbReference>